<reference evidence="1" key="2">
    <citation type="submission" date="2020-10" db="EMBL/GenBank/DDBJ databases">
        <authorList>
            <consortium name="NCBI Pathogen Detection Project"/>
        </authorList>
    </citation>
    <scope>NUCLEOTIDE SEQUENCE</scope>
    <source>
        <strain evidence="1">CAVp300</strain>
    </source>
</reference>
<evidence type="ECO:0000313" key="2">
    <source>
        <dbReference type="Proteomes" id="UP000867740"/>
    </source>
</evidence>
<protein>
    <recommendedName>
        <fullName evidence="3">Uracil-DNA glycosylase-like domain-containing protein</fullName>
    </recommendedName>
</protein>
<sequence>MEQQRQSSINFRPFVGSKYAGSRYGVRVLVLGESHYADEHDVGHDYTLYVVKTHAYCAGIPFFSKLTAVLRGDTSYPTDEERFETWQHVAFYNFVQEIVGEGSRIPPTPEAWKAAEAPFFEVVRELDPDVILVLGSRLWDKVPNLPPEYPVEWCGITHPSGGMAYEPSIAALAESIAKAGGTFAKREEQL</sequence>
<evidence type="ECO:0000313" key="1">
    <source>
        <dbReference type="EMBL" id="HAT3581481.1"/>
    </source>
</evidence>
<dbReference type="AlphaFoldDB" id="A0A9P3T771"/>
<accession>A0A9P3T771</accession>
<gene>
    <name evidence="1" type="ORF">I8531_001768</name>
</gene>
<reference evidence="1" key="1">
    <citation type="journal article" date="2018" name="Genome Biol.">
        <title>SKESA: strategic k-mer extension for scrupulous assemblies.</title>
        <authorList>
            <person name="Souvorov A."/>
            <person name="Agarwala R."/>
            <person name="Lipman D.J."/>
        </authorList>
    </citation>
    <scope>NUCLEOTIDE SEQUENCE</scope>
    <source>
        <strain evidence="1">CAVp300</strain>
    </source>
</reference>
<dbReference type="EMBL" id="DACSUM010000011">
    <property type="protein sequence ID" value="HAT3581481.1"/>
    <property type="molecule type" value="Genomic_DNA"/>
</dbReference>
<dbReference type="Proteomes" id="UP000867740">
    <property type="component" value="Unassembled WGS sequence"/>
</dbReference>
<dbReference type="RefSeq" id="WP_047370612.1">
    <property type="nucleotide sequence ID" value="NZ_CABMNU010000005.1"/>
</dbReference>
<organism evidence="1 2">
    <name type="scientific">Kluyvera intermedia</name>
    <name type="common">Enterobacter intermedius</name>
    <dbReference type="NCBI Taxonomy" id="61648"/>
    <lineage>
        <taxon>Bacteria</taxon>
        <taxon>Pseudomonadati</taxon>
        <taxon>Pseudomonadota</taxon>
        <taxon>Gammaproteobacteria</taxon>
        <taxon>Enterobacterales</taxon>
        <taxon>Enterobacteriaceae</taxon>
        <taxon>Kluyvera</taxon>
    </lineage>
</organism>
<comment type="caution">
    <text evidence="1">The sequence shown here is derived from an EMBL/GenBank/DDBJ whole genome shotgun (WGS) entry which is preliminary data.</text>
</comment>
<name>A0A9P3T771_KLUIN</name>
<proteinExistence type="predicted"/>
<evidence type="ECO:0008006" key="3">
    <source>
        <dbReference type="Google" id="ProtNLM"/>
    </source>
</evidence>